<evidence type="ECO:0000313" key="3">
    <source>
        <dbReference type="Proteomes" id="UP000824139"/>
    </source>
</evidence>
<comment type="caution">
    <text evidence="2">The sequence shown here is derived from an EMBL/GenBank/DDBJ whole genome shotgun (WGS) entry which is preliminary data.</text>
</comment>
<dbReference type="Proteomes" id="UP000824139">
    <property type="component" value="Unassembled WGS sequence"/>
</dbReference>
<keyword evidence="1" id="KW-0175">Coiled coil</keyword>
<reference evidence="2" key="2">
    <citation type="journal article" date="2021" name="PeerJ">
        <title>Extensive microbial diversity within the chicken gut microbiome revealed by metagenomics and culture.</title>
        <authorList>
            <person name="Gilroy R."/>
            <person name="Ravi A."/>
            <person name="Getino M."/>
            <person name="Pursley I."/>
            <person name="Horton D.L."/>
            <person name="Alikhan N.F."/>
            <person name="Baker D."/>
            <person name="Gharbi K."/>
            <person name="Hall N."/>
            <person name="Watson M."/>
            <person name="Adriaenssens E.M."/>
            <person name="Foster-Nyarko E."/>
            <person name="Jarju S."/>
            <person name="Secka A."/>
            <person name="Antonio M."/>
            <person name="Oren A."/>
            <person name="Chaudhuri R.R."/>
            <person name="La Ragione R."/>
            <person name="Hildebrand F."/>
            <person name="Pallen M.J."/>
        </authorList>
    </citation>
    <scope>NUCLEOTIDE SEQUENCE</scope>
    <source>
        <strain evidence="2">CHK152-2994</strain>
    </source>
</reference>
<name>A0A9D1K4G5_9BACT</name>
<proteinExistence type="predicted"/>
<organism evidence="2 3">
    <name type="scientific">Candidatus Scatenecus faecavium</name>
    <dbReference type="NCBI Taxonomy" id="2840915"/>
    <lineage>
        <taxon>Bacteria</taxon>
        <taxon>Candidatus Scatenecus</taxon>
    </lineage>
</organism>
<accession>A0A9D1K4G5</accession>
<protein>
    <submittedName>
        <fullName evidence="2">Uncharacterized protein</fullName>
    </submittedName>
</protein>
<dbReference type="AlphaFoldDB" id="A0A9D1K4G5"/>
<gene>
    <name evidence="2" type="ORF">IAD41_09370</name>
</gene>
<reference evidence="2" key="1">
    <citation type="submission" date="2020-10" db="EMBL/GenBank/DDBJ databases">
        <authorList>
            <person name="Gilroy R."/>
        </authorList>
    </citation>
    <scope>NUCLEOTIDE SEQUENCE</scope>
    <source>
        <strain evidence="2">CHK152-2994</strain>
    </source>
</reference>
<sequence>MASKNDDIEEMLLSGTSLDDLIRMKIEAEFKDEIKKSKEQKAKQQKREYTKINEVPKEYIFSKDAVYKFYNRNTKLETYINGVQAEALLGLQYNIRNKILNGEMSTFSTDNAYVKFEKVCVNS</sequence>
<evidence type="ECO:0000256" key="1">
    <source>
        <dbReference type="SAM" id="Coils"/>
    </source>
</evidence>
<feature type="coiled-coil region" evidence="1">
    <location>
        <begin position="27"/>
        <end position="55"/>
    </location>
</feature>
<dbReference type="EMBL" id="DVJO01000206">
    <property type="protein sequence ID" value="HIS83797.1"/>
    <property type="molecule type" value="Genomic_DNA"/>
</dbReference>
<evidence type="ECO:0000313" key="2">
    <source>
        <dbReference type="EMBL" id="HIS83797.1"/>
    </source>
</evidence>